<name>A0A0G0XS04_9BACT</name>
<accession>A0A0G0XS04</accession>
<dbReference type="Pfam" id="PF17253">
    <property type="entry name" value="DUF5320"/>
    <property type="match status" value="1"/>
</dbReference>
<feature type="coiled-coil region" evidence="1">
    <location>
        <begin position="42"/>
        <end position="69"/>
    </location>
</feature>
<sequence>MPRLDRTGPNGQGPKTGRGLGACANTNRGWRCPGCGFQSPSLDDQEKILEQELAAVREAKRSLKNQQSE</sequence>
<feature type="compositionally biased region" description="Gly residues" evidence="2">
    <location>
        <begin position="10"/>
        <end position="20"/>
    </location>
</feature>
<proteinExistence type="predicted"/>
<dbReference type="Proteomes" id="UP000033930">
    <property type="component" value="Unassembled WGS sequence"/>
</dbReference>
<organism evidence="3 4">
    <name type="scientific">Candidatus Uhrbacteria bacterium GW2011_GWC1_41_20</name>
    <dbReference type="NCBI Taxonomy" id="1618983"/>
    <lineage>
        <taxon>Bacteria</taxon>
        <taxon>Candidatus Uhriibacteriota</taxon>
    </lineage>
</organism>
<evidence type="ECO:0000256" key="1">
    <source>
        <dbReference type="SAM" id="Coils"/>
    </source>
</evidence>
<evidence type="ECO:0000313" key="4">
    <source>
        <dbReference type="Proteomes" id="UP000033930"/>
    </source>
</evidence>
<gene>
    <name evidence="3" type="ORF">UU50_C0003G0005</name>
</gene>
<dbReference type="InterPro" id="IPR035205">
    <property type="entry name" value="DUF5320"/>
</dbReference>
<reference evidence="3 4" key="1">
    <citation type="journal article" date="2015" name="Nature">
        <title>rRNA introns, odd ribosomes, and small enigmatic genomes across a large radiation of phyla.</title>
        <authorList>
            <person name="Brown C.T."/>
            <person name="Hug L.A."/>
            <person name="Thomas B.C."/>
            <person name="Sharon I."/>
            <person name="Castelle C.J."/>
            <person name="Singh A."/>
            <person name="Wilkins M.J."/>
            <person name="Williams K.H."/>
            <person name="Banfield J.F."/>
        </authorList>
    </citation>
    <scope>NUCLEOTIDE SEQUENCE [LARGE SCALE GENOMIC DNA]</scope>
</reference>
<feature type="region of interest" description="Disordered" evidence="2">
    <location>
        <begin position="1"/>
        <end position="22"/>
    </location>
</feature>
<keyword evidence="1" id="KW-0175">Coiled coil</keyword>
<evidence type="ECO:0000256" key="2">
    <source>
        <dbReference type="SAM" id="MobiDB-lite"/>
    </source>
</evidence>
<dbReference type="EMBL" id="LCAW01000003">
    <property type="protein sequence ID" value="KKR99700.1"/>
    <property type="molecule type" value="Genomic_DNA"/>
</dbReference>
<comment type="caution">
    <text evidence="3">The sequence shown here is derived from an EMBL/GenBank/DDBJ whole genome shotgun (WGS) entry which is preliminary data.</text>
</comment>
<evidence type="ECO:0000313" key="3">
    <source>
        <dbReference type="EMBL" id="KKR99700.1"/>
    </source>
</evidence>
<protein>
    <submittedName>
        <fullName evidence="3">Uncharacterized protein</fullName>
    </submittedName>
</protein>
<dbReference type="AlphaFoldDB" id="A0A0G0XS04"/>